<dbReference type="GO" id="GO:0005737">
    <property type="term" value="C:cytoplasm"/>
    <property type="evidence" value="ECO:0007669"/>
    <property type="project" value="UniProtKB-SubCell"/>
</dbReference>
<evidence type="ECO:0000256" key="4">
    <source>
        <dbReference type="ARBA" id="ARBA00023125"/>
    </source>
</evidence>
<evidence type="ECO:0000313" key="11">
    <source>
        <dbReference type="Proteomes" id="UP000199701"/>
    </source>
</evidence>
<sequence length="147" mass="17160">MSDNIYEALKLENQLCFPLYACSKEIVKRYKPFLEEIDLTYTQYITMMVMWEQKEINVKTLGEYLYLDSGTLTPLLKKLEAKEYISRHRSKVDERNLIITITEKGEELKNKAVHIPQAVGECLSISLDELSLLHKILNKLLYQVTSL</sequence>
<keyword evidence="3" id="KW-0805">Transcription regulation</keyword>
<dbReference type="SMART" id="SM00347">
    <property type="entry name" value="HTH_MARR"/>
    <property type="match status" value="1"/>
</dbReference>
<dbReference type="Pfam" id="PF22381">
    <property type="entry name" value="Staph_reg_Sar_Rot"/>
    <property type="match status" value="1"/>
</dbReference>
<dbReference type="InterPro" id="IPR055166">
    <property type="entry name" value="Transc_reg_Sar_Rot_HTH"/>
</dbReference>
<dbReference type="InterPro" id="IPR036390">
    <property type="entry name" value="WH_DNA-bd_sf"/>
</dbReference>
<dbReference type="SUPFAM" id="SSF46785">
    <property type="entry name" value="Winged helix' DNA-binding domain"/>
    <property type="match status" value="1"/>
</dbReference>
<accession>A0A1I0RMJ9</accession>
<keyword evidence="11" id="KW-1185">Reference proteome</keyword>
<evidence type="ECO:0000313" key="10">
    <source>
        <dbReference type="EMBL" id="SEW42415.1"/>
    </source>
</evidence>
<dbReference type="EMBL" id="FOJI01000019">
    <property type="protein sequence ID" value="SEW42415.1"/>
    <property type="molecule type" value="Genomic_DNA"/>
</dbReference>
<dbReference type="PROSITE" id="PS50995">
    <property type="entry name" value="HTH_MARR_2"/>
    <property type="match status" value="1"/>
</dbReference>
<evidence type="ECO:0000256" key="6">
    <source>
        <dbReference type="ARBA" id="ARBA00046337"/>
    </source>
</evidence>
<dbReference type="GO" id="GO:0003700">
    <property type="term" value="F:DNA-binding transcription factor activity"/>
    <property type="evidence" value="ECO:0007669"/>
    <property type="project" value="InterPro"/>
</dbReference>
<dbReference type="InterPro" id="IPR000835">
    <property type="entry name" value="HTH_MarR-typ"/>
</dbReference>
<evidence type="ECO:0000256" key="7">
    <source>
        <dbReference type="ARBA" id="ARBA00047188"/>
    </source>
</evidence>
<evidence type="ECO:0000256" key="3">
    <source>
        <dbReference type="ARBA" id="ARBA00023015"/>
    </source>
</evidence>
<evidence type="ECO:0000256" key="1">
    <source>
        <dbReference type="ARBA" id="ARBA00004496"/>
    </source>
</evidence>
<evidence type="ECO:0000259" key="9">
    <source>
        <dbReference type="PROSITE" id="PS50995"/>
    </source>
</evidence>
<evidence type="ECO:0000256" key="5">
    <source>
        <dbReference type="ARBA" id="ARBA00023163"/>
    </source>
</evidence>
<organism evidence="10 11">
    <name type="scientific">[Clostridium] fimetarium</name>
    <dbReference type="NCBI Taxonomy" id="99656"/>
    <lineage>
        <taxon>Bacteria</taxon>
        <taxon>Bacillati</taxon>
        <taxon>Bacillota</taxon>
        <taxon>Clostridia</taxon>
        <taxon>Lachnospirales</taxon>
        <taxon>Lachnospiraceae</taxon>
    </lineage>
</organism>
<feature type="domain" description="HTH marR-type" evidence="9">
    <location>
        <begin position="12"/>
        <end position="142"/>
    </location>
</feature>
<gene>
    <name evidence="10" type="ORF">SAMN05421659_11921</name>
</gene>
<keyword evidence="4 10" id="KW-0238">DNA-binding</keyword>
<dbReference type="PANTHER" id="PTHR42756">
    <property type="entry name" value="TRANSCRIPTIONAL REGULATOR, MARR"/>
    <property type="match status" value="1"/>
</dbReference>
<comment type="similarity">
    <text evidence="6">Belongs to the SarZ family.</text>
</comment>
<dbReference type="AlphaFoldDB" id="A0A1I0RMJ9"/>
<name>A0A1I0RMJ9_9FIRM</name>
<dbReference type="RefSeq" id="WP_092457056.1">
    <property type="nucleotide sequence ID" value="NZ_FOJI01000019.1"/>
</dbReference>
<evidence type="ECO:0000256" key="8">
    <source>
        <dbReference type="ARBA" id="ARBA00047207"/>
    </source>
</evidence>
<evidence type="ECO:0000256" key="2">
    <source>
        <dbReference type="ARBA" id="ARBA00022490"/>
    </source>
</evidence>
<dbReference type="Gene3D" id="1.10.10.10">
    <property type="entry name" value="Winged helix-like DNA-binding domain superfamily/Winged helix DNA-binding domain"/>
    <property type="match status" value="1"/>
</dbReference>
<proteinExistence type="inferred from homology"/>
<comment type="subcellular location">
    <subcellularLocation>
        <location evidence="1">Cytoplasm</location>
    </subcellularLocation>
</comment>
<dbReference type="PANTHER" id="PTHR42756:SF1">
    <property type="entry name" value="TRANSCRIPTIONAL REPRESSOR OF EMRAB OPERON"/>
    <property type="match status" value="1"/>
</dbReference>
<keyword evidence="2" id="KW-0963">Cytoplasm</keyword>
<reference evidence="10 11" key="1">
    <citation type="submission" date="2016-10" db="EMBL/GenBank/DDBJ databases">
        <authorList>
            <person name="de Groot N.N."/>
        </authorList>
    </citation>
    <scope>NUCLEOTIDE SEQUENCE [LARGE SCALE GENOMIC DNA]</scope>
    <source>
        <strain evidence="10 11">DSM 9179</strain>
    </source>
</reference>
<dbReference type="Proteomes" id="UP000199701">
    <property type="component" value="Unassembled WGS sequence"/>
</dbReference>
<dbReference type="OrthoDB" id="9806864at2"/>
<keyword evidence="5" id="KW-0804">Transcription</keyword>
<dbReference type="FunFam" id="1.10.10.10:FF:000163">
    <property type="entry name" value="MarR family transcriptional regulator"/>
    <property type="match status" value="1"/>
</dbReference>
<dbReference type="GO" id="GO:0003677">
    <property type="term" value="F:DNA binding"/>
    <property type="evidence" value="ECO:0007669"/>
    <property type="project" value="UniProtKB-KW"/>
</dbReference>
<dbReference type="STRING" id="99656.SAMN05421659_11921"/>
<protein>
    <recommendedName>
        <fullName evidence="7">HTH-type transcriptional regulator SarZ</fullName>
    </recommendedName>
    <alternativeName>
        <fullName evidence="8">Staphylococcal accessory regulator Z</fullName>
    </alternativeName>
</protein>
<dbReference type="InterPro" id="IPR036388">
    <property type="entry name" value="WH-like_DNA-bd_sf"/>
</dbReference>